<keyword evidence="4" id="KW-0808">Transferase</keyword>
<gene>
    <name evidence="7" type="ORF">CYBJADRAFT_169763</name>
</gene>
<evidence type="ECO:0000256" key="2">
    <source>
        <dbReference type="ARBA" id="ARBA00009836"/>
    </source>
</evidence>
<evidence type="ECO:0000256" key="6">
    <source>
        <dbReference type="ARBA" id="ARBA00047949"/>
    </source>
</evidence>
<keyword evidence="8" id="KW-1185">Reference proteome</keyword>
<evidence type="ECO:0000313" key="8">
    <source>
        <dbReference type="Proteomes" id="UP000094389"/>
    </source>
</evidence>
<name>A0A1E4RVB2_CYBJN</name>
<dbReference type="EMBL" id="KV453946">
    <property type="protein sequence ID" value="ODV71015.1"/>
    <property type="molecule type" value="Genomic_DNA"/>
</dbReference>
<dbReference type="RefSeq" id="XP_020068054.1">
    <property type="nucleotide sequence ID" value="XM_020215921.1"/>
</dbReference>
<reference evidence="7 8" key="1">
    <citation type="journal article" date="2016" name="Proc. Natl. Acad. Sci. U.S.A.">
        <title>Comparative genomics of biotechnologically important yeasts.</title>
        <authorList>
            <person name="Riley R."/>
            <person name="Haridas S."/>
            <person name="Wolfe K.H."/>
            <person name="Lopes M.R."/>
            <person name="Hittinger C.T."/>
            <person name="Goeker M."/>
            <person name="Salamov A.A."/>
            <person name="Wisecaver J.H."/>
            <person name="Long T.M."/>
            <person name="Calvey C.H."/>
            <person name="Aerts A.L."/>
            <person name="Barry K.W."/>
            <person name="Choi C."/>
            <person name="Clum A."/>
            <person name="Coughlan A.Y."/>
            <person name="Deshpande S."/>
            <person name="Douglass A.P."/>
            <person name="Hanson S.J."/>
            <person name="Klenk H.-P."/>
            <person name="LaButti K.M."/>
            <person name="Lapidus A."/>
            <person name="Lindquist E.A."/>
            <person name="Lipzen A.M."/>
            <person name="Meier-Kolthoff J.P."/>
            <person name="Ohm R.A."/>
            <person name="Otillar R.P."/>
            <person name="Pangilinan J.L."/>
            <person name="Peng Y."/>
            <person name="Rokas A."/>
            <person name="Rosa C.A."/>
            <person name="Scheuner C."/>
            <person name="Sibirny A.A."/>
            <person name="Slot J.C."/>
            <person name="Stielow J.B."/>
            <person name="Sun H."/>
            <person name="Kurtzman C.P."/>
            <person name="Blackwell M."/>
            <person name="Grigoriev I.V."/>
            <person name="Jeffries T.W."/>
        </authorList>
    </citation>
    <scope>NUCLEOTIDE SEQUENCE [LARGE SCALE GENOMIC DNA]</scope>
    <source>
        <strain evidence="8">ATCC 18201 / CBS 1600 / BCRC 20928 / JCM 3617 / NBRC 0987 / NRRL Y-1542</strain>
    </source>
</reference>
<dbReference type="Pfam" id="PF01885">
    <property type="entry name" value="PTS_2-RNA"/>
    <property type="match status" value="1"/>
</dbReference>
<comment type="catalytic activity">
    <reaction evidence="6">
        <text>2'-phospho-[ligated tRNA] + NAD(+) = mature tRNA + ADP-alpha-D-ribose 1'',2''-cyclic phosphate + nicotinamide</text>
        <dbReference type="Rhea" id="RHEA:23324"/>
        <dbReference type="Rhea" id="RHEA-COMP:11106"/>
        <dbReference type="Rhea" id="RHEA-COMP:11107"/>
        <dbReference type="ChEBI" id="CHEBI:17154"/>
        <dbReference type="ChEBI" id="CHEBI:57540"/>
        <dbReference type="ChEBI" id="CHEBI:76596"/>
        <dbReference type="ChEBI" id="CHEBI:82883"/>
        <dbReference type="ChEBI" id="CHEBI:85027"/>
        <dbReference type="EC" id="2.7.1.160"/>
    </reaction>
</comment>
<accession>A0A1E4RVB2</accession>
<dbReference type="EC" id="2.7.1.160" evidence="3"/>
<dbReference type="GO" id="GO:0000215">
    <property type="term" value="F:tRNA 2'-phosphotransferase activity"/>
    <property type="evidence" value="ECO:0007669"/>
    <property type="project" value="UniProtKB-EC"/>
</dbReference>
<dbReference type="AlphaFoldDB" id="A0A1E4RVB2"/>
<evidence type="ECO:0000256" key="5">
    <source>
        <dbReference type="ARBA" id="ARBA00023027"/>
    </source>
</evidence>
<dbReference type="GO" id="GO:0006388">
    <property type="term" value="P:tRNA splicing, via endonucleolytic cleavage and ligation"/>
    <property type="evidence" value="ECO:0007669"/>
    <property type="project" value="TreeGrafter"/>
</dbReference>
<dbReference type="STRING" id="983966.A0A1E4RVB2"/>
<dbReference type="Gene3D" id="1.10.10.970">
    <property type="entry name" value="RNA 2'-phosphotransferase, Tpt1/KptA family, N-terminal domain"/>
    <property type="match status" value="1"/>
</dbReference>
<sequence>MSDPSKRDVTISKALSYLLRHGAVKEGLTIDSLGYVPLNQVLEHKRLKSLKATGQDVERIVANNDKKRFTLMTADDGQVQICANQGHSLKSVGDDNLQLVGTETVPYPKVLIHGTTKPKAELIVKTGGLSKMNRNHVHFTDLENTVGKQVSGIRGFSTVLIYIDIDKFKKSGLHLYKSLNNVYLSPGNDQGIVPSDLFQKIVDRSSGEAILL</sequence>
<dbReference type="PANTHER" id="PTHR12684:SF2">
    <property type="entry name" value="TRNA 2'-PHOSPHOTRANSFERASE 1"/>
    <property type="match status" value="1"/>
</dbReference>
<evidence type="ECO:0000256" key="4">
    <source>
        <dbReference type="ARBA" id="ARBA00022679"/>
    </source>
</evidence>
<comment type="similarity">
    <text evidence="2">Belongs to the KptA/TPT1 family.</text>
</comment>
<dbReference type="OrthoDB" id="419694at2759"/>
<dbReference type="Gene3D" id="3.20.170.30">
    <property type="match status" value="1"/>
</dbReference>
<dbReference type="InterPro" id="IPR042081">
    <property type="entry name" value="RNA_2'-PTrans_C"/>
</dbReference>
<evidence type="ECO:0000256" key="1">
    <source>
        <dbReference type="ARBA" id="ARBA00003343"/>
    </source>
</evidence>
<dbReference type="PANTHER" id="PTHR12684">
    <property type="entry name" value="PUTATIVE PHOSPHOTRANSFERASE"/>
    <property type="match status" value="1"/>
</dbReference>
<dbReference type="InterPro" id="IPR002745">
    <property type="entry name" value="Ptrans_KptA/Tpt1"/>
</dbReference>
<evidence type="ECO:0000256" key="3">
    <source>
        <dbReference type="ARBA" id="ARBA00012007"/>
    </source>
</evidence>
<proteinExistence type="inferred from homology"/>
<dbReference type="FunFam" id="1.10.10.970:FF:000002">
    <property type="entry name" value="Tpt1p"/>
    <property type="match status" value="1"/>
</dbReference>
<keyword evidence="5" id="KW-0520">NAD</keyword>
<dbReference type="SUPFAM" id="SSF56399">
    <property type="entry name" value="ADP-ribosylation"/>
    <property type="match status" value="1"/>
</dbReference>
<organism evidence="7 8">
    <name type="scientific">Cyberlindnera jadinii (strain ATCC 18201 / CBS 1600 / BCRC 20928 / JCM 3617 / NBRC 0987 / NRRL Y-1542)</name>
    <name type="common">Torula yeast</name>
    <name type="synonym">Candida utilis</name>
    <dbReference type="NCBI Taxonomy" id="983966"/>
    <lineage>
        <taxon>Eukaryota</taxon>
        <taxon>Fungi</taxon>
        <taxon>Dikarya</taxon>
        <taxon>Ascomycota</taxon>
        <taxon>Saccharomycotina</taxon>
        <taxon>Saccharomycetes</taxon>
        <taxon>Phaffomycetales</taxon>
        <taxon>Phaffomycetaceae</taxon>
        <taxon>Cyberlindnera</taxon>
    </lineage>
</organism>
<dbReference type="InterPro" id="IPR042080">
    <property type="entry name" value="RNA_2'-PTrans_N"/>
</dbReference>
<protein>
    <recommendedName>
        <fullName evidence="3">2'-phosphotransferase</fullName>
        <ecNumber evidence="3">2.7.1.160</ecNumber>
    </recommendedName>
</protein>
<comment type="function">
    <text evidence="1">Catalyzes the last step of tRNA splicing, the transfer of the splice junction 2'-phosphate from ligated tRNA to NAD to produce ADP-ribose 1''-2'' cyclic phosphate.</text>
</comment>
<evidence type="ECO:0000313" key="7">
    <source>
        <dbReference type="EMBL" id="ODV71015.1"/>
    </source>
</evidence>
<dbReference type="GeneID" id="30990317"/>
<dbReference type="OMA" id="RHGASQM"/>
<dbReference type="Proteomes" id="UP000094389">
    <property type="component" value="Unassembled WGS sequence"/>
</dbReference>